<evidence type="ECO:0000256" key="1">
    <source>
        <dbReference type="SAM" id="Phobius"/>
    </source>
</evidence>
<protein>
    <submittedName>
        <fullName evidence="2">Uncharacterized protein</fullName>
    </submittedName>
</protein>
<organism evidence="2 3">
    <name type="scientific">Halogeometricum luteum</name>
    <dbReference type="NCBI Taxonomy" id="2950537"/>
    <lineage>
        <taxon>Archaea</taxon>
        <taxon>Methanobacteriati</taxon>
        <taxon>Methanobacteriota</taxon>
        <taxon>Stenosarchaea group</taxon>
        <taxon>Halobacteria</taxon>
        <taxon>Halobacteriales</taxon>
        <taxon>Haloferacaceae</taxon>
        <taxon>Halogeometricum</taxon>
    </lineage>
</organism>
<feature type="transmembrane region" description="Helical" evidence="1">
    <location>
        <begin position="245"/>
        <end position="266"/>
    </location>
</feature>
<reference evidence="2 3" key="1">
    <citation type="submission" date="2022-06" db="EMBL/GenBank/DDBJ databases">
        <title>Halogeometricum sp. a new haloarchaeum isolate from saline soil.</title>
        <authorList>
            <person name="Strakova D."/>
            <person name="Galisteo C."/>
            <person name="Sanchez-Porro C."/>
            <person name="Ventosa A."/>
        </authorList>
    </citation>
    <scope>NUCLEOTIDE SEQUENCE [LARGE SCALE GENOMIC DNA]</scope>
    <source>
        <strain evidence="3">S3BR25-2</strain>
    </source>
</reference>
<dbReference type="Proteomes" id="UP001254813">
    <property type="component" value="Unassembled WGS sequence"/>
</dbReference>
<keyword evidence="3" id="KW-1185">Reference proteome</keyword>
<evidence type="ECO:0000313" key="2">
    <source>
        <dbReference type="EMBL" id="MDS0295622.1"/>
    </source>
</evidence>
<gene>
    <name evidence="2" type="ORF">NDI79_15720</name>
</gene>
<keyword evidence="1" id="KW-0472">Membrane</keyword>
<dbReference type="RefSeq" id="WP_310929555.1">
    <property type="nucleotide sequence ID" value="NZ_JAMQOQ010000004.1"/>
</dbReference>
<feature type="transmembrane region" description="Helical" evidence="1">
    <location>
        <begin position="360"/>
        <end position="378"/>
    </location>
</feature>
<comment type="caution">
    <text evidence="2">The sequence shown here is derived from an EMBL/GenBank/DDBJ whole genome shotgun (WGS) entry which is preliminary data.</text>
</comment>
<dbReference type="EMBL" id="JAMQOQ010000004">
    <property type="protein sequence ID" value="MDS0295622.1"/>
    <property type="molecule type" value="Genomic_DNA"/>
</dbReference>
<feature type="transmembrane region" description="Helical" evidence="1">
    <location>
        <begin position="212"/>
        <end position="233"/>
    </location>
</feature>
<feature type="transmembrane region" description="Helical" evidence="1">
    <location>
        <begin position="278"/>
        <end position="298"/>
    </location>
</feature>
<keyword evidence="1" id="KW-1133">Transmembrane helix</keyword>
<feature type="transmembrane region" description="Helical" evidence="1">
    <location>
        <begin position="307"/>
        <end position="329"/>
    </location>
</feature>
<keyword evidence="1" id="KW-0812">Transmembrane</keyword>
<proteinExistence type="predicted"/>
<sequence>MRYHRRTALVALVVLALAGSILLGAPGSEETVLPREDQLIQPEETGTQVWPYTSRSRSVTGRTLALNVLIVGDPDRTRMALERRAETNWTAVVDDDNATISESEWQPARGASRYTYVTVDPNITGRWFESEYQLATGTYLGERIHIRAYPAPSGNWTAFQAHTEYWDWLRLRHTVTGVAPGARFLERDLRDEPFVERISREYHGLGGGGSDGWITIIELVSVAGAAGAVASVVPFGHRHRDVADAAVLPVTLAGLILGVRSAGIALEHAIPGVTPKLFAAALYPVIVAGPPFLVTVFARDRPATQSALLAAAGLGAGVVLDLGAVGANAVSVQFVLHRIALVSALGLFAVGVARQDRQTISAGAVAWLVALGLPLFGVV</sequence>
<name>A0ABU2G498_9EURY</name>
<accession>A0ABU2G498</accession>
<evidence type="ECO:0000313" key="3">
    <source>
        <dbReference type="Proteomes" id="UP001254813"/>
    </source>
</evidence>
<feature type="transmembrane region" description="Helical" evidence="1">
    <location>
        <begin position="335"/>
        <end position="353"/>
    </location>
</feature>